<gene>
    <name evidence="3" type="ORF">AMK59_7050</name>
</gene>
<name>A0A0T6AU13_9SCAR</name>
<keyword evidence="1" id="KW-0175">Coiled coil</keyword>
<comment type="caution">
    <text evidence="3">The sequence shown here is derived from an EMBL/GenBank/DDBJ whole genome shotgun (WGS) entry which is preliminary data.</text>
</comment>
<protein>
    <submittedName>
        <fullName evidence="3">Uncharacterized protein</fullName>
    </submittedName>
</protein>
<feature type="region of interest" description="Disordered" evidence="2">
    <location>
        <begin position="99"/>
        <end position="132"/>
    </location>
</feature>
<organism evidence="3 4">
    <name type="scientific">Oryctes borbonicus</name>
    <dbReference type="NCBI Taxonomy" id="1629725"/>
    <lineage>
        <taxon>Eukaryota</taxon>
        <taxon>Metazoa</taxon>
        <taxon>Ecdysozoa</taxon>
        <taxon>Arthropoda</taxon>
        <taxon>Hexapoda</taxon>
        <taxon>Insecta</taxon>
        <taxon>Pterygota</taxon>
        <taxon>Neoptera</taxon>
        <taxon>Endopterygota</taxon>
        <taxon>Coleoptera</taxon>
        <taxon>Polyphaga</taxon>
        <taxon>Scarabaeiformia</taxon>
        <taxon>Scarabaeidae</taxon>
        <taxon>Dynastinae</taxon>
        <taxon>Oryctes</taxon>
    </lineage>
</organism>
<evidence type="ECO:0000256" key="2">
    <source>
        <dbReference type="SAM" id="MobiDB-lite"/>
    </source>
</evidence>
<evidence type="ECO:0000313" key="4">
    <source>
        <dbReference type="Proteomes" id="UP000051574"/>
    </source>
</evidence>
<reference evidence="3 4" key="1">
    <citation type="submission" date="2015-09" db="EMBL/GenBank/DDBJ databases">
        <title>Draft genome of the scarab beetle Oryctes borbonicus.</title>
        <authorList>
            <person name="Meyer J.M."/>
            <person name="Markov G.V."/>
            <person name="Baskaran P."/>
            <person name="Herrmann M."/>
            <person name="Sommer R.J."/>
            <person name="Roedelsperger C."/>
        </authorList>
    </citation>
    <scope>NUCLEOTIDE SEQUENCE [LARGE SCALE GENOMIC DNA]</scope>
    <source>
        <strain evidence="3">OB123</strain>
        <tissue evidence="3">Whole animal</tissue>
    </source>
</reference>
<feature type="non-terminal residue" evidence="3">
    <location>
        <position position="264"/>
    </location>
</feature>
<accession>A0A0T6AU13</accession>
<evidence type="ECO:0000313" key="3">
    <source>
        <dbReference type="EMBL" id="KRT78672.1"/>
    </source>
</evidence>
<sequence length="264" mass="30839">MNGLKEKINVCMQQNVSKSNRRCEEDIRKLKQKLLTERTDYEAEVSKLRQLLSDVKEGSPEFVEMKRELDAKHANEMEELRTYFEKKCADLEKNYSEEVFSQQSRKMSDSSTCSELNSEMGPGGDAAPSSDIEQRLDPSRLDLKSLSNDDLLKIRDDLMRFGANFAKIDFDRLSKGELKKIKTDLANSNLRLLAKYDWSEIRKDVQNKYHAELEILREDYDNRMDLLNVEHDVKMRNMKESYQEQIDALKFELNEALRSAQMSV</sequence>
<dbReference type="AlphaFoldDB" id="A0A0T6AU13"/>
<dbReference type="Proteomes" id="UP000051574">
    <property type="component" value="Unassembled WGS sequence"/>
</dbReference>
<dbReference type="OrthoDB" id="2020852at2759"/>
<feature type="coiled-coil region" evidence="1">
    <location>
        <begin position="210"/>
        <end position="259"/>
    </location>
</feature>
<feature type="compositionally biased region" description="Polar residues" evidence="2">
    <location>
        <begin position="99"/>
        <end position="117"/>
    </location>
</feature>
<feature type="coiled-coil region" evidence="1">
    <location>
        <begin position="13"/>
        <end position="94"/>
    </location>
</feature>
<keyword evidence="4" id="KW-1185">Reference proteome</keyword>
<dbReference type="EMBL" id="LJIG01022796">
    <property type="protein sequence ID" value="KRT78672.1"/>
    <property type="molecule type" value="Genomic_DNA"/>
</dbReference>
<proteinExistence type="predicted"/>
<evidence type="ECO:0000256" key="1">
    <source>
        <dbReference type="SAM" id="Coils"/>
    </source>
</evidence>